<keyword evidence="2" id="KW-1185">Reference proteome</keyword>
<evidence type="ECO:0000313" key="2">
    <source>
        <dbReference type="Proteomes" id="UP000822688"/>
    </source>
</evidence>
<accession>A0A8T0HUL5</accession>
<comment type="caution">
    <text evidence="1">The sequence shown here is derived from an EMBL/GenBank/DDBJ whole genome shotgun (WGS) entry which is preliminary data.</text>
</comment>
<gene>
    <name evidence="1" type="ORF">KC19_VG287000</name>
</gene>
<dbReference type="AlphaFoldDB" id="A0A8T0HUL5"/>
<name>A0A8T0HUL5_CERPU</name>
<dbReference type="Proteomes" id="UP000822688">
    <property type="component" value="Chromosome V"/>
</dbReference>
<sequence length="56" mass="6552">MNRQECFLSSNNKKLRAFIWAVSDVCRACELGFLWMLYCQVHQPSRHATTVVCQQC</sequence>
<protein>
    <submittedName>
        <fullName evidence="1">Uncharacterized protein</fullName>
    </submittedName>
</protein>
<evidence type="ECO:0000313" key="1">
    <source>
        <dbReference type="EMBL" id="KAG0574742.1"/>
    </source>
</evidence>
<dbReference type="EMBL" id="CM026426">
    <property type="protein sequence ID" value="KAG0574742.1"/>
    <property type="molecule type" value="Genomic_DNA"/>
</dbReference>
<organism evidence="1 2">
    <name type="scientific">Ceratodon purpureus</name>
    <name type="common">Fire moss</name>
    <name type="synonym">Dicranum purpureum</name>
    <dbReference type="NCBI Taxonomy" id="3225"/>
    <lineage>
        <taxon>Eukaryota</taxon>
        <taxon>Viridiplantae</taxon>
        <taxon>Streptophyta</taxon>
        <taxon>Embryophyta</taxon>
        <taxon>Bryophyta</taxon>
        <taxon>Bryophytina</taxon>
        <taxon>Bryopsida</taxon>
        <taxon>Dicranidae</taxon>
        <taxon>Pseudoditrichales</taxon>
        <taxon>Ditrichaceae</taxon>
        <taxon>Ceratodon</taxon>
    </lineage>
</organism>
<reference evidence="1" key="1">
    <citation type="submission" date="2020-06" db="EMBL/GenBank/DDBJ databases">
        <title>WGS assembly of Ceratodon purpureus strain R40.</title>
        <authorList>
            <person name="Carey S.B."/>
            <person name="Jenkins J."/>
            <person name="Shu S."/>
            <person name="Lovell J.T."/>
            <person name="Sreedasyam A."/>
            <person name="Maumus F."/>
            <person name="Tiley G.P."/>
            <person name="Fernandez-Pozo N."/>
            <person name="Barry K."/>
            <person name="Chen C."/>
            <person name="Wang M."/>
            <person name="Lipzen A."/>
            <person name="Daum C."/>
            <person name="Saski C.A."/>
            <person name="Payton A.C."/>
            <person name="Mcbreen J.C."/>
            <person name="Conrad R.E."/>
            <person name="Kollar L.M."/>
            <person name="Olsson S."/>
            <person name="Huttunen S."/>
            <person name="Landis J.B."/>
            <person name="Wickett N.J."/>
            <person name="Johnson M.G."/>
            <person name="Rensing S.A."/>
            <person name="Grimwood J."/>
            <person name="Schmutz J."/>
            <person name="Mcdaniel S.F."/>
        </authorList>
    </citation>
    <scope>NUCLEOTIDE SEQUENCE</scope>
    <source>
        <strain evidence="1">R40</strain>
    </source>
</reference>
<proteinExistence type="predicted"/>